<comment type="caution">
    <text evidence="5">The sequence shown here is derived from an EMBL/GenBank/DDBJ whole genome shotgun (WGS) entry which is preliminary data.</text>
</comment>
<dbReference type="Gene3D" id="3.40.605.10">
    <property type="entry name" value="Aldehyde Dehydrogenase, Chain A, domain 1"/>
    <property type="match status" value="1"/>
</dbReference>
<evidence type="ECO:0000313" key="6">
    <source>
        <dbReference type="Proteomes" id="UP001500967"/>
    </source>
</evidence>
<dbReference type="RefSeq" id="WP_344652308.1">
    <property type="nucleotide sequence ID" value="NZ_BAAAGX010000025.1"/>
</dbReference>
<proteinExistence type="inferred from homology"/>
<protein>
    <submittedName>
        <fullName evidence="5">Succinic semialdehyde dehydrogenase</fullName>
    </submittedName>
</protein>
<dbReference type="SUPFAM" id="SSF53720">
    <property type="entry name" value="ALDH-like"/>
    <property type="match status" value="1"/>
</dbReference>
<dbReference type="Gene3D" id="3.40.309.10">
    <property type="entry name" value="Aldehyde Dehydrogenase, Chain A, domain 2"/>
    <property type="match status" value="1"/>
</dbReference>
<dbReference type="Pfam" id="PF00171">
    <property type="entry name" value="Aldedh"/>
    <property type="match status" value="1"/>
</dbReference>
<keyword evidence="6" id="KW-1185">Reference proteome</keyword>
<dbReference type="PANTHER" id="PTHR11699">
    <property type="entry name" value="ALDEHYDE DEHYDROGENASE-RELATED"/>
    <property type="match status" value="1"/>
</dbReference>
<dbReference type="Proteomes" id="UP001500967">
    <property type="component" value="Unassembled WGS sequence"/>
</dbReference>
<name>A0ABN0UY89_9ACTN</name>
<dbReference type="InterPro" id="IPR029510">
    <property type="entry name" value="Ald_DH_CS_GLU"/>
</dbReference>
<dbReference type="InterPro" id="IPR016163">
    <property type="entry name" value="Ald_DH_C"/>
</dbReference>
<evidence type="ECO:0000256" key="3">
    <source>
        <dbReference type="RuleBase" id="RU003345"/>
    </source>
</evidence>
<evidence type="ECO:0000259" key="4">
    <source>
        <dbReference type="Pfam" id="PF00171"/>
    </source>
</evidence>
<sequence>MTARLSALAAVPGDRGRIAVHCPVDGERIGDIARARPEDVAPAAARARAAQRTWSQVPVRDRAHVVRRFGRLVLTRRAEILDVIQRESGKSRADAFEEVLDVAQVSRYYATVGPGLLRTRRRRGAIPGLTVTHEARHPKGLVGVLSPWNYPLALGISDALPALLAGNAVLAKPDHLTPFSCLLAKELLTEAGLPDDVFTVVTGIGAELGEAVVSCVDYVMFTGSTRVGRLLAAGAAERLTDFSMELGGKNALLICADADLDRAVPGAVRSCFANSGQLCISTERLYVDTNVWDDFVPRFVDAVRGLRLGSGLDWSYDLGPLMSTRQLGTVQRHVDDAVAHGATVLTGGRARPDLGPTFYEPTVLTGVTPAMAVSAEETFGPVVSLYRVDGDDDAVERANRSEYGLSASVWTRDRARGRRLASRLHSGNVNLNEGYAAAWGSVDAPMGGWGASGTGTRHGSHGLLKYTDPQTVARQRLRNLSRPPGVRGEVYAQVMTWALRALDRADLRRG</sequence>
<accession>A0ABN0UY89</accession>
<evidence type="ECO:0000313" key="5">
    <source>
        <dbReference type="EMBL" id="GAA0265737.1"/>
    </source>
</evidence>
<keyword evidence="1 3" id="KW-0560">Oxidoreductase</keyword>
<organism evidence="5 6">
    <name type="scientific">Cryptosporangium japonicum</name>
    <dbReference type="NCBI Taxonomy" id="80872"/>
    <lineage>
        <taxon>Bacteria</taxon>
        <taxon>Bacillati</taxon>
        <taxon>Actinomycetota</taxon>
        <taxon>Actinomycetes</taxon>
        <taxon>Cryptosporangiales</taxon>
        <taxon>Cryptosporangiaceae</taxon>
        <taxon>Cryptosporangium</taxon>
    </lineage>
</organism>
<reference evidence="5 6" key="1">
    <citation type="journal article" date="2019" name="Int. J. Syst. Evol. Microbiol.">
        <title>The Global Catalogue of Microorganisms (GCM) 10K type strain sequencing project: providing services to taxonomists for standard genome sequencing and annotation.</title>
        <authorList>
            <consortium name="The Broad Institute Genomics Platform"/>
            <consortium name="The Broad Institute Genome Sequencing Center for Infectious Disease"/>
            <person name="Wu L."/>
            <person name="Ma J."/>
        </authorList>
    </citation>
    <scope>NUCLEOTIDE SEQUENCE [LARGE SCALE GENOMIC DNA]</scope>
    <source>
        <strain evidence="5 6">JCM 10425</strain>
    </source>
</reference>
<comment type="similarity">
    <text evidence="3">Belongs to the aldehyde dehydrogenase family.</text>
</comment>
<dbReference type="InterPro" id="IPR015590">
    <property type="entry name" value="Aldehyde_DH_dom"/>
</dbReference>
<feature type="active site" evidence="2">
    <location>
        <position position="245"/>
    </location>
</feature>
<feature type="domain" description="Aldehyde dehydrogenase" evidence="4">
    <location>
        <begin position="13"/>
        <end position="472"/>
    </location>
</feature>
<dbReference type="PROSITE" id="PS00687">
    <property type="entry name" value="ALDEHYDE_DEHYDR_GLU"/>
    <property type="match status" value="1"/>
</dbReference>
<dbReference type="InterPro" id="IPR016162">
    <property type="entry name" value="Ald_DH_N"/>
</dbReference>
<dbReference type="NCBIfam" id="NF006916">
    <property type="entry name" value="PRK09407.1"/>
    <property type="match status" value="1"/>
</dbReference>
<evidence type="ECO:0000256" key="2">
    <source>
        <dbReference type="PROSITE-ProRule" id="PRU10007"/>
    </source>
</evidence>
<gene>
    <name evidence="5" type="ORF">GCM10009539_60430</name>
</gene>
<evidence type="ECO:0000256" key="1">
    <source>
        <dbReference type="ARBA" id="ARBA00023002"/>
    </source>
</evidence>
<dbReference type="EMBL" id="BAAAGX010000025">
    <property type="protein sequence ID" value="GAA0265737.1"/>
    <property type="molecule type" value="Genomic_DNA"/>
</dbReference>
<dbReference type="InterPro" id="IPR016161">
    <property type="entry name" value="Ald_DH/histidinol_DH"/>
</dbReference>